<dbReference type="Gene3D" id="1.10.530.10">
    <property type="match status" value="1"/>
</dbReference>
<dbReference type="InterPro" id="IPR002901">
    <property type="entry name" value="MGlyc_endo_b_GlcNAc-like_dom"/>
</dbReference>
<comment type="caution">
    <text evidence="3">The sequence shown here is derived from an EMBL/GenBank/DDBJ whole genome shotgun (WGS) entry which is preliminary data.</text>
</comment>
<dbReference type="InterPro" id="IPR051056">
    <property type="entry name" value="Glycosyl_Hydrolase_73"/>
</dbReference>
<evidence type="ECO:0000259" key="2">
    <source>
        <dbReference type="SMART" id="SM00047"/>
    </source>
</evidence>
<dbReference type="AlphaFoldDB" id="A0A9J6PAV2"/>
<dbReference type="Proteomes" id="UP001056429">
    <property type="component" value="Unassembled WGS sequence"/>
</dbReference>
<keyword evidence="1" id="KW-0378">Hydrolase</keyword>
<dbReference type="PANTHER" id="PTHR33308:SF10">
    <property type="entry name" value="EXO-GLUCOSAMINIDASE LYTG"/>
    <property type="match status" value="1"/>
</dbReference>
<dbReference type="GO" id="GO:0004040">
    <property type="term" value="F:amidase activity"/>
    <property type="evidence" value="ECO:0007669"/>
    <property type="project" value="InterPro"/>
</dbReference>
<dbReference type="RefSeq" id="WP_250861953.1">
    <property type="nucleotide sequence ID" value="NZ_JAGSOJ010000007.1"/>
</dbReference>
<sequence length="138" mass="16223">MCFKSKVISLLLPYAKKIDEKYSLLPSVTIAQVILETGWLKYCKGNNLFGIKRTRKSGFEYEELQTYEWINGVKTPMMCLFRKYNSYEDSFDDYAELLSKASRYIPVINSKDYYEGCHNLYTCGYCTDPDYPNKLIYN</sequence>
<dbReference type="PANTHER" id="PTHR33308">
    <property type="entry name" value="PEPTIDOGLYCAN HYDROLASE FLGJ"/>
    <property type="match status" value="1"/>
</dbReference>
<organism evidence="3 4">
    <name type="scientific">Oceanirhabdus seepicola</name>
    <dbReference type="NCBI Taxonomy" id="2828781"/>
    <lineage>
        <taxon>Bacteria</taxon>
        <taxon>Bacillati</taxon>
        <taxon>Bacillota</taxon>
        <taxon>Clostridia</taxon>
        <taxon>Eubacteriales</taxon>
        <taxon>Clostridiaceae</taxon>
        <taxon>Oceanirhabdus</taxon>
    </lineage>
</organism>
<evidence type="ECO:0000256" key="1">
    <source>
        <dbReference type="ARBA" id="ARBA00022801"/>
    </source>
</evidence>
<dbReference type="Pfam" id="PF01832">
    <property type="entry name" value="Glucosaminidase"/>
    <property type="match status" value="1"/>
</dbReference>
<reference evidence="3" key="2">
    <citation type="submission" date="2021-04" db="EMBL/GenBank/DDBJ databases">
        <authorList>
            <person name="Dong X."/>
        </authorList>
    </citation>
    <scope>NUCLEOTIDE SEQUENCE</scope>
    <source>
        <strain evidence="3">ZWT</strain>
    </source>
</reference>
<protein>
    <submittedName>
        <fullName evidence="3">Glucosaminidase domain-containing protein</fullName>
    </submittedName>
</protein>
<name>A0A9J6PAV2_9CLOT</name>
<keyword evidence="4" id="KW-1185">Reference proteome</keyword>
<evidence type="ECO:0000313" key="4">
    <source>
        <dbReference type="Proteomes" id="UP001056429"/>
    </source>
</evidence>
<evidence type="ECO:0000313" key="3">
    <source>
        <dbReference type="EMBL" id="MCM1992785.1"/>
    </source>
</evidence>
<proteinExistence type="predicted"/>
<dbReference type="EMBL" id="JAGSOJ010000007">
    <property type="protein sequence ID" value="MCM1992785.1"/>
    <property type="molecule type" value="Genomic_DNA"/>
</dbReference>
<dbReference type="Gene3D" id="2.10.70.40">
    <property type="entry name" value="peptidoglycan hydrolase"/>
    <property type="match status" value="1"/>
</dbReference>
<gene>
    <name evidence="3" type="ORF">KDK92_23960</name>
</gene>
<dbReference type="SMART" id="SM00047">
    <property type="entry name" value="LYZ2"/>
    <property type="match status" value="1"/>
</dbReference>
<reference evidence="3" key="1">
    <citation type="journal article" date="2021" name="mSystems">
        <title>Bacteria and Archaea Synergistically Convert Glycine Betaine to Biogenic Methane in the Formosa Cold Seep of the South China Sea.</title>
        <authorList>
            <person name="Li L."/>
            <person name="Zhang W."/>
            <person name="Zhang S."/>
            <person name="Song L."/>
            <person name="Sun Q."/>
            <person name="Zhang H."/>
            <person name="Xiang H."/>
            <person name="Dong X."/>
        </authorList>
    </citation>
    <scope>NUCLEOTIDE SEQUENCE</scope>
    <source>
        <strain evidence="3">ZWT</strain>
    </source>
</reference>
<feature type="domain" description="Mannosyl-glycoprotein endo-beta-N-acetylglucosamidase-like" evidence="2">
    <location>
        <begin position="5"/>
        <end position="138"/>
    </location>
</feature>
<accession>A0A9J6PAV2</accession>